<dbReference type="AlphaFoldDB" id="A0A452XFX6"/>
<evidence type="ECO:0000313" key="1">
    <source>
        <dbReference type="EnsemblPlants" id="AET0Gv20131600.7"/>
    </source>
</evidence>
<proteinExistence type="predicted"/>
<sequence>ERYRSGQLKRALCEAEAYAFKGVLVIHYIGSYGMLALGRWCFAKVKEFTTSTWTYGTGISHRHGCLLFLMANNYEFATQCKQ</sequence>
<accession>A0A452XFX6</accession>
<reference evidence="1" key="3">
    <citation type="submission" date="2019-03" db="UniProtKB">
        <authorList>
            <consortium name="EnsemblPlants"/>
        </authorList>
    </citation>
    <scope>IDENTIFICATION</scope>
</reference>
<dbReference type="Gramene" id="AET0Gv20131600.7">
    <property type="protein sequence ID" value="AET0Gv20131600.7"/>
    <property type="gene ID" value="AET0Gv20131600"/>
</dbReference>
<organism evidence="1 2">
    <name type="scientific">Aegilops tauschii subsp. strangulata</name>
    <name type="common">Goatgrass</name>
    <dbReference type="NCBI Taxonomy" id="200361"/>
    <lineage>
        <taxon>Eukaryota</taxon>
        <taxon>Viridiplantae</taxon>
        <taxon>Streptophyta</taxon>
        <taxon>Embryophyta</taxon>
        <taxon>Tracheophyta</taxon>
        <taxon>Spermatophyta</taxon>
        <taxon>Magnoliopsida</taxon>
        <taxon>Liliopsida</taxon>
        <taxon>Poales</taxon>
        <taxon>Poaceae</taxon>
        <taxon>BOP clade</taxon>
        <taxon>Pooideae</taxon>
        <taxon>Triticodae</taxon>
        <taxon>Triticeae</taxon>
        <taxon>Triticinae</taxon>
        <taxon>Aegilops</taxon>
    </lineage>
</organism>
<reference evidence="2" key="2">
    <citation type="journal article" date="2017" name="Nat. Plants">
        <title>The Aegilops tauschii genome reveals multiple impacts of transposons.</title>
        <authorList>
            <person name="Zhao G."/>
            <person name="Zou C."/>
            <person name="Li K."/>
            <person name="Wang K."/>
            <person name="Li T."/>
            <person name="Gao L."/>
            <person name="Zhang X."/>
            <person name="Wang H."/>
            <person name="Yang Z."/>
            <person name="Liu X."/>
            <person name="Jiang W."/>
            <person name="Mao L."/>
            <person name="Kong X."/>
            <person name="Jiao Y."/>
            <person name="Jia J."/>
        </authorList>
    </citation>
    <scope>NUCLEOTIDE SEQUENCE [LARGE SCALE GENOMIC DNA]</scope>
    <source>
        <strain evidence="2">cv. AL8/78</strain>
    </source>
</reference>
<protein>
    <submittedName>
        <fullName evidence="1">Uncharacterized protein</fullName>
    </submittedName>
</protein>
<dbReference type="EnsemblPlants" id="AET0Gv20131600.7">
    <property type="protein sequence ID" value="AET0Gv20131600.7"/>
    <property type="gene ID" value="AET0Gv20131600"/>
</dbReference>
<dbReference type="Proteomes" id="UP000015105">
    <property type="component" value="Unassembled WGS sequence"/>
</dbReference>
<keyword evidence="2" id="KW-1185">Reference proteome</keyword>
<reference evidence="2" key="1">
    <citation type="journal article" date="2014" name="Science">
        <title>Ancient hybridizations among the ancestral genomes of bread wheat.</title>
        <authorList>
            <consortium name="International Wheat Genome Sequencing Consortium,"/>
            <person name="Marcussen T."/>
            <person name="Sandve S.R."/>
            <person name="Heier L."/>
            <person name="Spannagl M."/>
            <person name="Pfeifer M."/>
            <person name="Jakobsen K.S."/>
            <person name="Wulff B.B."/>
            <person name="Steuernagel B."/>
            <person name="Mayer K.F."/>
            <person name="Olsen O.A."/>
        </authorList>
    </citation>
    <scope>NUCLEOTIDE SEQUENCE [LARGE SCALE GENOMIC DNA]</scope>
    <source>
        <strain evidence="2">cv. AL8/78</strain>
    </source>
</reference>
<evidence type="ECO:0000313" key="2">
    <source>
        <dbReference type="Proteomes" id="UP000015105"/>
    </source>
</evidence>
<name>A0A452XFX6_AEGTS</name>